<protein>
    <submittedName>
        <fullName evidence="1">19507_t:CDS:1</fullName>
    </submittedName>
</protein>
<evidence type="ECO:0000313" key="2">
    <source>
        <dbReference type="Proteomes" id="UP001153678"/>
    </source>
</evidence>
<proteinExistence type="predicted"/>
<sequence length="133" mass="15557">MTEKFKTKEEIIKWKYCGKIGAKSENNFMKKYPVKAFEKSEEDPEEKEYMGGPIKIKISVEDDFTSSFLKLPDCVSIDCDLDSKADMPYKKMWKIYSEAKKSPFSTTARNMREVAHYSYVSLFNTHYRANGMK</sequence>
<evidence type="ECO:0000313" key="1">
    <source>
        <dbReference type="EMBL" id="CAI2195552.1"/>
    </source>
</evidence>
<keyword evidence="2" id="KW-1185">Reference proteome</keyword>
<gene>
    <name evidence="1" type="ORF">FWILDA_LOCUS17134</name>
</gene>
<accession>A0A9W4WYS0</accession>
<reference evidence="1" key="1">
    <citation type="submission" date="2022-08" db="EMBL/GenBank/DDBJ databases">
        <authorList>
            <person name="Kallberg Y."/>
            <person name="Tangrot J."/>
            <person name="Rosling A."/>
        </authorList>
    </citation>
    <scope>NUCLEOTIDE SEQUENCE</scope>
    <source>
        <strain evidence="1">Wild A</strain>
    </source>
</reference>
<dbReference type="Proteomes" id="UP001153678">
    <property type="component" value="Unassembled WGS sequence"/>
</dbReference>
<feature type="non-terminal residue" evidence="1">
    <location>
        <position position="1"/>
    </location>
</feature>
<comment type="caution">
    <text evidence="1">The sequence shown here is derived from an EMBL/GenBank/DDBJ whole genome shotgun (WGS) entry which is preliminary data.</text>
</comment>
<organism evidence="1 2">
    <name type="scientific">Funneliformis geosporum</name>
    <dbReference type="NCBI Taxonomy" id="1117311"/>
    <lineage>
        <taxon>Eukaryota</taxon>
        <taxon>Fungi</taxon>
        <taxon>Fungi incertae sedis</taxon>
        <taxon>Mucoromycota</taxon>
        <taxon>Glomeromycotina</taxon>
        <taxon>Glomeromycetes</taxon>
        <taxon>Glomerales</taxon>
        <taxon>Glomeraceae</taxon>
        <taxon>Funneliformis</taxon>
    </lineage>
</organism>
<name>A0A9W4WYS0_9GLOM</name>
<dbReference type="AlphaFoldDB" id="A0A9W4WYS0"/>
<dbReference type="EMBL" id="CAMKVN010012623">
    <property type="protein sequence ID" value="CAI2195552.1"/>
    <property type="molecule type" value="Genomic_DNA"/>
</dbReference>